<keyword evidence="2" id="KW-0812">Transmembrane</keyword>
<gene>
    <name evidence="3" type="ORF">A2570_03150</name>
</gene>
<keyword evidence="1" id="KW-0175">Coiled coil</keyword>
<dbReference type="Proteomes" id="UP000178570">
    <property type="component" value="Unassembled WGS sequence"/>
</dbReference>
<evidence type="ECO:0000313" key="4">
    <source>
        <dbReference type="Proteomes" id="UP000178570"/>
    </source>
</evidence>
<keyword evidence="2" id="KW-0472">Membrane</keyword>
<proteinExistence type="predicted"/>
<protein>
    <submittedName>
        <fullName evidence="3">Uncharacterized protein</fullName>
    </submittedName>
</protein>
<organism evidence="3 4">
    <name type="scientific">Candidatus Brennerbacteria bacterium RIFOXYD1_FULL_41_16</name>
    <dbReference type="NCBI Taxonomy" id="1797529"/>
    <lineage>
        <taxon>Bacteria</taxon>
        <taxon>Candidatus Brenneribacteriota</taxon>
    </lineage>
</organism>
<sequence length="255" mass="29027">MGYLGISVAILGVLGGVFVYFNIKPLKDALDKQENTISDLKKEAHDLLSESDAQTQKTLEEFKTNQSSSLTLTLRQQKEIVDLGVTNKIQGVENSLLEKIDLVSEDKDTKLKEIILSEVTNRLSVLEKNLNLIIGNSKIESDKKILQQEQVISGMKSNVKDAQRDIKELKVYKFSKENKMGAIIYSIELLKEDIDENRWSILNSLEKLKGEVEGHILEQEYISKIEEQLARLRSDPKYAVITNQIRKIYSEESLK</sequence>
<evidence type="ECO:0000256" key="2">
    <source>
        <dbReference type="SAM" id="Phobius"/>
    </source>
</evidence>
<dbReference type="STRING" id="1797529.A2570_03150"/>
<feature type="coiled-coil region" evidence="1">
    <location>
        <begin position="23"/>
        <end position="57"/>
    </location>
</feature>
<evidence type="ECO:0000256" key="1">
    <source>
        <dbReference type="SAM" id="Coils"/>
    </source>
</evidence>
<evidence type="ECO:0000313" key="3">
    <source>
        <dbReference type="EMBL" id="OGY40252.1"/>
    </source>
</evidence>
<dbReference type="AlphaFoldDB" id="A0A1G1XJX7"/>
<accession>A0A1G1XJX7</accession>
<feature type="transmembrane region" description="Helical" evidence="2">
    <location>
        <begin position="6"/>
        <end position="23"/>
    </location>
</feature>
<name>A0A1G1XJX7_9BACT</name>
<comment type="caution">
    <text evidence="3">The sequence shown here is derived from an EMBL/GenBank/DDBJ whole genome shotgun (WGS) entry which is preliminary data.</text>
</comment>
<keyword evidence="2" id="KW-1133">Transmembrane helix</keyword>
<reference evidence="3 4" key="1">
    <citation type="journal article" date="2016" name="Nat. Commun.">
        <title>Thousands of microbial genomes shed light on interconnected biogeochemical processes in an aquifer system.</title>
        <authorList>
            <person name="Anantharaman K."/>
            <person name="Brown C.T."/>
            <person name="Hug L.A."/>
            <person name="Sharon I."/>
            <person name="Castelle C.J."/>
            <person name="Probst A.J."/>
            <person name="Thomas B.C."/>
            <person name="Singh A."/>
            <person name="Wilkins M.J."/>
            <person name="Karaoz U."/>
            <person name="Brodie E.L."/>
            <person name="Williams K.H."/>
            <person name="Hubbard S.S."/>
            <person name="Banfield J.F."/>
        </authorList>
    </citation>
    <scope>NUCLEOTIDE SEQUENCE [LARGE SCALE GENOMIC DNA]</scope>
</reference>
<dbReference type="EMBL" id="MHHY01000009">
    <property type="protein sequence ID" value="OGY40252.1"/>
    <property type="molecule type" value="Genomic_DNA"/>
</dbReference>